<evidence type="ECO:0000313" key="1">
    <source>
        <dbReference type="EMBL" id="BAY97335.1"/>
    </source>
</evidence>
<dbReference type="Proteomes" id="UP000218785">
    <property type="component" value="Chromosome"/>
</dbReference>
<sequence>MHGGMVAMQWFSFRDLKSSGIVVRHRQKTKFARAKAVITSLVAT</sequence>
<reference evidence="1 2" key="1">
    <citation type="submission" date="2017-06" db="EMBL/GenBank/DDBJ databases">
        <title>Genome sequencing of cyanobaciteial culture collection at National Institute for Environmental Studies (NIES).</title>
        <authorList>
            <person name="Hirose Y."/>
            <person name="Shimura Y."/>
            <person name="Fujisawa T."/>
            <person name="Nakamura Y."/>
            <person name="Kawachi M."/>
        </authorList>
    </citation>
    <scope>NUCLEOTIDE SEQUENCE [LARGE SCALE GENOMIC DNA]</scope>
    <source>
        <strain evidence="1 2">NIES-37</strain>
    </source>
</reference>
<name>A0A1Z4MV19_9CYAN</name>
<evidence type="ECO:0000313" key="2">
    <source>
        <dbReference type="Proteomes" id="UP000218785"/>
    </source>
</evidence>
<keyword evidence="2" id="KW-1185">Reference proteome</keyword>
<proteinExistence type="predicted"/>
<dbReference type="AlphaFoldDB" id="A0A1Z4MV19"/>
<gene>
    <name evidence="1" type="ORF">NIES37_12730</name>
</gene>
<dbReference type="RefSeq" id="WP_321206792.1">
    <property type="nucleotide sequence ID" value="NZ_CAWNJS010000001.1"/>
</dbReference>
<dbReference type="EMBL" id="AP018248">
    <property type="protein sequence ID" value="BAY97335.1"/>
    <property type="molecule type" value="Genomic_DNA"/>
</dbReference>
<dbReference type="KEGG" id="ttq:NIES37_12730"/>
<protein>
    <submittedName>
        <fullName evidence="1">Uncharacterized protein</fullName>
    </submittedName>
</protein>
<organism evidence="1 2">
    <name type="scientific">Tolypothrix tenuis PCC 7101</name>
    <dbReference type="NCBI Taxonomy" id="231146"/>
    <lineage>
        <taxon>Bacteria</taxon>
        <taxon>Bacillati</taxon>
        <taxon>Cyanobacteriota</taxon>
        <taxon>Cyanophyceae</taxon>
        <taxon>Nostocales</taxon>
        <taxon>Tolypothrichaceae</taxon>
        <taxon>Tolypothrix</taxon>
    </lineage>
</organism>
<accession>A0A1Z4MV19</accession>